<evidence type="ECO:0000313" key="18">
    <source>
        <dbReference type="Proteomes" id="UP001287286"/>
    </source>
</evidence>
<evidence type="ECO:0000256" key="2">
    <source>
        <dbReference type="ARBA" id="ARBA00004648"/>
    </source>
</evidence>
<keyword evidence="18" id="KW-1185">Reference proteome</keyword>
<dbReference type="PROSITE" id="PS00501">
    <property type="entry name" value="SPASE_I_1"/>
    <property type="match status" value="1"/>
</dbReference>
<evidence type="ECO:0000256" key="3">
    <source>
        <dbReference type="ARBA" id="ARBA00011035"/>
    </source>
</evidence>
<protein>
    <recommendedName>
        <fullName evidence="5 15">Signal peptidase complex catalytic subunit SEC11</fullName>
        <ecNumber evidence="4 15">3.4.21.89</ecNumber>
    </recommendedName>
</protein>
<comment type="function">
    <text evidence="13">Catalytic component of the signal peptidase complex (SPC) which catalyzes the cleavage of N-terminal signal sequences from nascent proteins as they are translocated into the lumen of the endoplasmic reticulum. Specifically cleaves N-terminal signal peptides that contain a hydrophobic alpha-helix (h-region) shorter than 18-20 amino acids.</text>
</comment>
<evidence type="ECO:0000256" key="9">
    <source>
        <dbReference type="ARBA" id="ARBA00022824"/>
    </source>
</evidence>
<name>A0ABR0BPD2_PURLI</name>
<evidence type="ECO:0000313" key="17">
    <source>
        <dbReference type="EMBL" id="KAK4085847.1"/>
    </source>
</evidence>
<comment type="subcellular location">
    <subcellularLocation>
        <location evidence="2">Endoplasmic reticulum membrane</location>
        <topology evidence="2">Single-pass type II membrane protein</topology>
    </subcellularLocation>
</comment>
<gene>
    <name evidence="17" type="ORF">Purlil1_9804</name>
</gene>
<dbReference type="CDD" id="cd06530">
    <property type="entry name" value="S26_SPase_I"/>
    <property type="match status" value="1"/>
</dbReference>
<evidence type="ECO:0000256" key="12">
    <source>
        <dbReference type="ARBA" id="ARBA00023136"/>
    </source>
</evidence>
<dbReference type="InterPro" id="IPR019756">
    <property type="entry name" value="Pept_S26A_signal_pept_1_Ser-AS"/>
</dbReference>
<organism evidence="17 18">
    <name type="scientific">Purpureocillium lilacinum</name>
    <name type="common">Paecilomyces lilacinus</name>
    <dbReference type="NCBI Taxonomy" id="33203"/>
    <lineage>
        <taxon>Eukaryota</taxon>
        <taxon>Fungi</taxon>
        <taxon>Dikarya</taxon>
        <taxon>Ascomycota</taxon>
        <taxon>Pezizomycotina</taxon>
        <taxon>Sordariomycetes</taxon>
        <taxon>Hypocreomycetidae</taxon>
        <taxon>Hypocreales</taxon>
        <taxon>Ophiocordycipitaceae</taxon>
        <taxon>Purpureocillium</taxon>
    </lineage>
</organism>
<evidence type="ECO:0000256" key="11">
    <source>
        <dbReference type="ARBA" id="ARBA00022989"/>
    </source>
</evidence>
<dbReference type="InterPro" id="IPR036286">
    <property type="entry name" value="LexA/Signal_pep-like_sf"/>
</dbReference>
<dbReference type="PANTHER" id="PTHR10806:SF6">
    <property type="entry name" value="SIGNAL PEPTIDASE COMPLEX CATALYTIC SUBUNIT SEC11"/>
    <property type="match status" value="1"/>
</dbReference>
<keyword evidence="9 15" id="KW-0256">Endoplasmic reticulum</keyword>
<keyword evidence="10" id="KW-0735">Signal-anchor</keyword>
<feature type="region of interest" description="Disordered" evidence="16">
    <location>
        <begin position="407"/>
        <end position="444"/>
    </location>
</feature>
<accession>A0ABR0BPD2</accession>
<feature type="region of interest" description="Disordered" evidence="16">
    <location>
        <begin position="340"/>
        <end position="369"/>
    </location>
</feature>
<evidence type="ECO:0000256" key="14">
    <source>
        <dbReference type="ARBA" id="ARBA00047037"/>
    </source>
</evidence>
<keyword evidence="11" id="KW-1133">Transmembrane helix</keyword>
<keyword evidence="7" id="KW-0812">Transmembrane</keyword>
<comment type="caution">
    <text evidence="17">The sequence shown here is derived from an EMBL/GenBank/DDBJ whole genome shotgun (WGS) entry which is preliminary data.</text>
</comment>
<dbReference type="EMBL" id="JAWRVI010000046">
    <property type="protein sequence ID" value="KAK4085847.1"/>
    <property type="molecule type" value="Genomic_DNA"/>
</dbReference>
<evidence type="ECO:0000256" key="10">
    <source>
        <dbReference type="ARBA" id="ARBA00022968"/>
    </source>
</evidence>
<evidence type="ECO:0000256" key="5">
    <source>
        <dbReference type="ARBA" id="ARBA00019685"/>
    </source>
</evidence>
<dbReference type="PANTHER" id="PTHR10806">
    <property type="entry name" value="SIGNAL PEPTIDASE COMPLEX CATALYTIC SUBUNIT SEC11"/>
    <property type="match status" value="1"/>
</dbReference>
<dbReference type="EC" id="3.4.21.89" evidence="4 15"/>
<evidence type="ECO:0000256" key="16">
    <source>
        <dbReference type="SAM" id="MobiDB-lite"/>
    </source>
</evidence>
<comment type="similarity">
    <text evidence="3 15">Belongs to the peptidase S26B family.</text>
</comment>
<dbReference type="PRINTS" id="PR00728">
    <property type="entry name" value="SIGNALPTASE"/>
</dbReference>
<keyword evidence="12" id="KW-0472">Membrane</keyword>
<feature type="compositionally biased region" description="Basic and acidic residues" evidence="16">
    <location>
        <begin position="433"/>
        <end position="443"/>
    </location>
</feature>
<evidence type="ECO:0000256" key="1">
    <source>
        <dbReference type="ARBA" id="ARBA00000677"/>
    </source>
</evidence>
<evidence type="ECO:0000256" key="4">
    <source>
        <dbReference type="ARBA" id="ARBA00013208"/>
    </source>
</evidence>
<keyword evidence="6 15" id="KW-0645">Protease</keyword>
<evidence type="ECO:0000256" key="13">
    <source>
        <dbReference type="ARBA" id="ARBA00045533"/>
    </source>
</evidence>
<dbReference type="InterPro" id="IPR001733">
    <property type="entry name" value="Peptidase_S26B"/>
</dbReference>
<dbReference type="SUPFAM" id="SSF51306">
    <property type="entry name" value="LexA/Signal peptidase"/>
    <property type="match status" value="1"/>
</dbReference>
<dbReference type="InterPro" id="IPR019533">
    <property type="entry name" value="Peptidase_S26"/>
</dbReference>
<reference evidence="17 18" key="1">
    <citation type="journal article" date="2024" name="Microbiol. Resour. Announc.">
        <title>Genome annotations for the ascomycete fungi Trichoderma harzianum, Trichoderma aggressivum, and Purpureocillium lilacinum.</title>
        <authorList>
            <person name="Beijen E.P.W."/>
            <person name="Ohm R.A."/>
        </authorList>
    </citation>
    <scope>NUCLEOTIDE SEQUENCE [LARGE SCALE GENOMIC DNA]</scope>
    <source>
        <strain evidence="17 18">CBS 150709</strain>
    </source>
</reference>
<dbReference type="Proteomes" id="UP001287286">
    <property type="component" value="Unassembled WGS sequence"/>
</dbReference>
<sequence length="506" mass="54822">MQHPLNPTGAHLSAVQSGWWGIEVPSSIPQALVGGGPRLRPPGQVPSSLGWGGQRALPLAPHQHRAARPDRPTAPSLRLGASSHFLHPAALESHAAVAPAGSHVVGPTEPAAGRRAAPQLCPHPVHGIHGAPHSPPSRLALPRPCKPRANAPPPSTQMWKGLSVATDSPSPIVVVLSGSMEPAFQRGDLLLLWNRNIWEETAVGEVVVYNVKDKDIPIVHRVVRKFGTGDKAKLLTKGDNNVADDTDLYARGQDYLERKDIIGSVYGYVPFVGGSREAGCERARVVFYERVVAYSVPGVDMDMAGASIDRQRASVQTLKTAFDTVGGTLAVCVRQHQSPGSMPISALPRESRHQQRQRDTPAGEPTATFIRRRAIPDPFRVAVRHSYELLPRALREGRCRRVGPHVASVPRHHRATGAHSQAQADDCGSADSQTRDRRREKMDWAAPGQARLGEHDGLVGWINKRSIVAQAPARPEGLQQLQASRAVPRPWEGPLEARVHQLQRLG</sequence>
<comment type="catalytic activity">
    <reaction evidence="1 15">
        <text>Cleavage of hydrophobic, N-terminal signal or leader sequences from secreted and periplasmic proteins.</text>
        <dbReference type="EC" id="3.4.21.89"/>
    </reaction>
</comment>
<evidence type="ECO:0000256" key="15">
    <source>
        <dbReference type="RuleBase" id="RU362047"/>
    </source>
</evidence>
<evidence type="ECO:0000256" key="6">
    <source>
        <dbReference type="ARBA" id="ARBA00022670"/>
    </source>
</evidence>
<proteinExistence type="inferred from homology"/>
<dbReference type="NCBIfam" id="TIGR02228">
    <property type="entry name" value="sigpep_I_arch"/>
    <property type="match status" value="1"/>
</dbReference>
<keyword evidence="8 15" id="KW-0378">Hydrolase</keyword>
<evidence type="ECO:0000256" key="7">
    <source>
        <dbReference type="ARBA" id="ARBA00022692"/>
    </source>
</evidence>
<evidence type="ECO:0000256" key="8">
    <source>
        <dbReference type="ARBA" id="ARBA00022801"/>
    </source>
</evidence>
<comment type="subunit">
    <text evidence="14">Component of the signal peptidase complex (SPC) composed of a catalytic subunit SEC11 and three accessory subunits SPC1, SPC2 and SPC3. The complex induces a local thinning of the ER membrane which is used to measure the length of the signal peptide (SP) h-region of protein substrates. This ensures the selectivity of the complex towards h-regions shorter than 18-20 amino acids. SPC associates with the translocon complex.</text>
</comment>
<feature type="compositionally biased region" description="Basic and acidic residues" evidence="16">
    <location>
        <begin position="349"/>
        <end position="361"/>
    </location>
</feature>